<dbReference type="AlphaFoldDB" id="A0A7X4H890"/>
<dbReference type="InterPro" id="IPR046947">
    <property type="entry name" value="LytR-like"/>
</dbReference>
<dbReference type="GO" id="GO:0000156">
    <property type="term" value="F:phosphorelay response regulator activity"/>
    <property type="evidence" value="ECO:0007669"/>
    <property type="project" value="InterPro"/>
</dbReference>
<dbReference type="SMART" id="SM00850">
    <property type="entry name" value="LytTR"/>
    <property type="match status" value="1"/>
</dbReference>
<proteinExistence type="predicted"/>
<dbReference type="Pfam" id="PF04397">
    <property type="entry name" value="LytTR"/>
    <property type="match status" value="1"/>
</dbReference>
<dbReference type="EMBL" id="WWCU01000001">
    <property type="protein sequence ID" value="MYN05752.1"/>
    <property type="molecule type" value="Genomic_DNA"/>
</dbReference>
<evidence type="ECO:0000259" key="3">
    <source>
        <dbReference type="PROSITE" id="PS50930"/>
    </source>
</evidence>
<dbReference type="Proteomes" id="UP000450676">
    <property type="component" value="Unassembled WGS sequence"/>
</dbReference>
<dbReference type="InterPro" id="IPR007492">
    <property type="entry name" value="LytTR_DNA-bd_dom"/>
</dbReference>
<feature type="domain" description="Response regulatory" evidence="2">
    <location>
        <begin position="3"/>
        <end position="115"/>
    </location>
</feature>
<evidence type="ECO:0000313" key="5">
    <source>
        <dbReference type="Proteomes" id="UP000450676"/>
    </source>
</evidence>
<accession>A0A7X4H890</accession>
<comment type="caution">
    <text evidence="4">The sequence shown here is derived from an EMBL/GenBank/DDBJ whole genome shotgun (WGS) entry which is preliminary data.</text>
</comment>
<dbReference type="Gene3D" id="3.40.50.2300">
    <property type="match status" value="1"/>
</dbReference>
<dbReference type="SMART" id="SM00448">
    <property type="entry name" value="REC"/>
    <property type="match status" value="1"/>
</dbReference>
<evidence type="ECO:0000256" key="1">
    <source>
        <dbReference type="PROSITE-ProRule" id="PRU00169"/>
    </source>
</evidence>
<evidence type="ECO:0000313" key="4">
    <source>
        <dbReference type="EMBL" id="MYN05752.1"/>
    </source>
</evidence>
<dbReference type="PANTHER" id="PTHR37299:SF1">
    <property type="entry name" value="STAGE 0 SPORULATION PROTEIN A HOMOLOG"/>
    <property type="match status" value="1"/>
</dbReference>
<keyword evidence="1" id="KW-0597">Phosphoprotein</keyword>
<keyword evidence="5" id="KW-1185">Reference proteome</keyword>
<feature type="modified residue" description="4-aspartylphosphate" evidence="1">
    <location>
        <position position="55"/>
    </location>
</feature>
<name>A0A7X4H890_9BURK</name>
<dbReference type="GO" id="GO:0003677">
    <property type="term" value="F:DNA binding"/>
    <property type="evidence" value="ECO:0007669"/>
    <property type="project" value="InterPro"/>
</dbReference>
<dbReference type="Pfam" id="PF00072">
    <property type="entry name" value="Response_reg"/>
    <property type="match status" value="1"/>
</dbReference>
<evidence type="ECO:0000259" key="2">
    <source>
        <dbReference type="PROSITE" id="PS50110"/>
    </source>
</evidence>
<organism evidence="4 5">
    <name type="scientific">Pseudoduganella aquatica</name>
    <dbReference type="NCBI Taxonomy" id="2660641"/>
    <lineage>
        <taxon>Bacteria</taxon>
        <taxon>Pseudomonadati</taxon>
        <taxon>Pseudomonadota</taxon>
        <taxon>Betaproteobacteria</taxon>
        <taxon>Burkholderiales</taxon>
        <taxon>Oxalobacteraceae</taxon>
        <taxon>Telluria group</taxon>
        <taxon>Pseudoduganella</taxon>
    </lineage>
</organism>
<dbReference type="InterPro" id="IPR011006">
    <property type="entry name" value="CheY-like_superfamily"/>
</dbReference>
<feature type="domain" description="HTH LytTR-type" evidence="3">
    <location>
        <begin position="148"/>
        <end position="249"/>
    </location>
</feature>
<dbReference type="PROSITE" id="PS50930">
    <property type="entry name" value="HTH_LYTTR"/>
    <property type="match status" value="1"/>
</dbReference>
<gene>
    <name evidence="4" type="ORF">GTP77_00195</name>
</gene>
<dbReference type="InterPro" id="IPR001789">
    <property type="entry name" value="Sig_transdc_resp-reg_receiver"/>
</dbReference>
<reference evidence="4 5" key="1">
    <citation type="submission" date="2019-12" db="EMBL/GenBank/DDBJ databases">
        <title>Novel species isolated from a subtropical stream in China.</title>
        <authorList>
            <person name="Lu H."/>
        </authorList>
    </citation>
    <scope>NUCLEOTIDE SEQUENCE [LARGE SCALE GENOMIC DNA]</scope>
    <source>
        <strain evidence="4 5">FT127W</strain>
    </source>
</reference>
<dbReference type="SUPFAM" id="SSF52172">
    <property type="entry name" value="CheY-like"/>
    <property type="match status" value="1"/>
</dbReference>
<dbReference type="Gene3D" id="2.40.50.1020">
    <property type="entry name" value="LytTr DNA-binding domain"/>
    <property type="match status" value="1"/>
</dbReference>
<dbReference type="PROSITE" id="PS50110">
    <property type="entry name" value="RESPONSE_REGULATORY"/>
    <property type="match status" value="1"/>
</dbReference>
<dbReference type="PANTHER" id="PTHR37299">
    <property type="entry name" value="TRANSCRIPTIONAL REGULATOR-RELATED"/>
    <property type="match status" value="1"/>
</dbReference>
<protein>
    <submittedName>
        <fullName evidence="4">Response regulator</fullName>
    </submittedName>
</protein>
<sequence length="249" mass="27829">MQTAIIADDEPHMREMLREQLNALWPELRIVGEAEDGLAATALIHALKPTFAFLDIRMPGMTGLEVASGKTADTRVVFVTAFDAHAVEAFEVQALDYLLKPVEAGRLAKLVARLRTLQPAATVDLARLAESLASLSTMTQAVSRLQWLQVAVGQQVRMLHIDEVCFFESDLKYTRVVGENVDGIIRFSLKQLSEQLDSALFVQTHRGTVVNRRFIHAVHRHGETMELELKGVGERLKVSQPNHHLFRAM</sequence>